<feature type="region of interest" description="Disordered" evidence="1">
    <location>
        <begin position="1"/>
        <end position="348"/>
    </location>
</feature>
<evidence type="ECO:0000313" key="2">
    <source>
        <dbReference type="EMBL" id="KAK4462449.1"/>
    </source>
</evidence>
<dbReference type="SMART" id="SM00384">
    <property type="entry name" value="AT_hook"/>
    <property type="match status" value="3"/>
</dbReference>
<dbReference type="AlphaFoldDB" id="A0AAV9HQW4"/>
<dbReference type="Pfam" id="PF13094">
    <property type="entry name" value="CENP-Q"/>
    <property type="match status" value="1"/>
</dbReference>
<accession>A0AAV9HQW4</accession>
<dbReference type="Proteomes" id="UP001321749">
    <property type="component" value="Unassembled WGS sequence"/>
</dbReference>
<feature type="compositionally biased region" description="Polar residues" evidence="1">
    <location>
        <begin position="205"/>
        <end position="214"/>
    </location>
</feature>
<feature type="compositionally biased region" description="Basic and acidic residues" evidence="1">
    <location>
        <begin position="85"/>
        <end position="95"/>
    </location>
</feature>
<proteinExistence type="predicted"/>
<feature type="compositionally biased region" description="Polar residues" evidence="1">
    <location>
        <begin position="62"/>
        <end position="72"/>
    </location>
</feature>
<dbReference type="EMBL" id="MU864972">
    <property type="protein sequence ID" value="KAK4462449.1"/>
    <property type="molecule type" value="Genomic_DNA"/>
</dbReference>
<sequence length="611" mass="67083">MAPDEPNQKRKRGRPAVASKKENAPRRDQQETVDGTSTTTRGRGRLGKSNASLVEEKAPPAENQSKKSTQGLGTVPNRRGRPGKKNHDAEPEEIRPQAQPKETAKLPEMLAKKRGRPARSQDAEPEASEGRPRKRVKGIAAAEVEKNQEAESNLRAKPGRKPASAPKESEGSQNQESGETNSHPRRRGRRGTQEEPSEEVEKTVNNEGEASKASTKPKGKAGRQPKEPEPTAEGPSVRRSARDRPQGDDRSSAPQTKKPENASFNTSRTEKGSQPPPSKHKRGRPSLAEVPISKVQNKPAFPAAEDPAQPKKKQSRNRPPTEDNEPASSSQPEPPKAAFPYPSLTTHTRSINRSTISSKWTPLPPNSIAQIQSLLTSSSLPVLLALRDRDSARQAQAQTILKTFTNRLHTKLVKGMPFPSSSSTYSSSSSSRPDPDFDFEKTLDSIQALERQLDPLLHSVRLLKTEKEKEEKLLEGEYKALRELESNAKAQKRGWNERIGRKRGHALVPELDKEKDGLGEEDYGAGKQQFEVMKREDGAVMMVGGVFRGLSEGDEEVEDLARQVANHMESMKGNLGQVEGLVDQIGKGKAALQGVLSKYLEVEGYESVVLG</sequence>
<keyword evidence="3" id="KW-1185">Reference proteome</keyword>
<feature type="compositionally biased region" description="Low complexity" evidence="1">
    <location>
        <begin position="420"/>
        <end position="431"/>
    </location>
</feature>
<feature type="compositionally biased region" description="Basic and acidic residues" evidence="1">
    <location>
        <begin position="143"/>
        <end position="154"/>
    </location>
</feature>
<reference evidence="2" key="2">
    <citation type="submission" date="2023-06" db="EMBL/GenBank/DDBJ databases">
        <authorList>
            <consortium name="Lawrence Berkeley National Laboratory"/>
            <person name="Mondo S.J."/>
            <person name="Hensen N."/>
            <person name="Bonometti L."/>
            <person name="Westerberg I."/>
            <person name="Brannstrom I.O."/>
            <person name="Guillou S."/>
            <person name="Cros-Aarteil S."/>
            <person name="Calhoun S."/>
            <person name="Haridas S."/>
            <person name="Kuo A."/>
            <person name="Pangilinan J."/>
            <person name="Riley R."/>
            <person name="Labutti K."/>
            <person name="Andreopoulos B."/>
            <person name="Lipzen A."/>
            <person name="Chen C."/>
            <person name="Yanf M."/>
            <person name="Daum C."/>
            <person name="Ng V."/>
            <person name="Clum A."/>
            <person name="Steindorff A."/>
            <person name="Ohm R."/>
            <person name="Martin F."/>
            <person name="Silar P."/>
            <person name="Natvig D."/>
            <person name="Lalanne C."/>
            <person name="Gautier V."/>
            <person name="Ament-Velasquez S.L."/>
            <person name="Kruys A."/>
            <person name="Hutchinson M.I."/>
            <person name="Powell A.J."/>
            <person name="Barry K."/>
            <person name="Miller A.N."/>
            <person name="Grigoriev I.V."/>
            <person name="Debuchy R."/>
            <person name="Gladieux P."/>
            <person name="Thoren M.H."/>
            <person name="Johannesson H."/>
        </authorList>
    </citation>
    <scope>NUCLEOTIDE SEQUENCE</scope>
    <source>
        <strain evidence="2">PSN324</strain>
    </source>
</reference>
<dbReference type="InterPro" id="IPR017956">
    <property type="entry name" value="AT_hook_DNA-bd_motif"/>
</dbReference>
<comment type="caution">
    <text evidence="2">The sequence shown here is derived from an EMBL/GenBank/DDBJ whole genome shotgun (WGS) entry which is preliminary data.</text>
</comment>
<feature type="compositionally biased region" description="Basic and acidic residues" evidence="1">
    <location>
        <begin position="19"/>
        <end position="30"/>
    </location>
</feature>
<name>A0AAV9HQW4_9PEZI</name>
<reference evidence="2" key="1">
    <citation type="journal article" date="2023" name="Mol. Phylogenet. Evol.">
        <title>Genome-scale phylogeny and comparative genomics of the fungal order Sordariales.</title>
        <authorList>
            <person name="Hensen N."/>
            <person name="Bonometti L."/>
            <person name="Westerberg I."/>
            <person name="Brannstrom I.O."/>
            <person name="Guillou S."/>
            <person name="Cros-Aarteil S."/>
            <person name="Calhoun S."/>
            <person name="Haridas S."/>
            <person name="Kuo A."/>
            <person name="Mondo S."/>
            <person name="Pangilinan J."/>
            <person name="Riley R."/>
            <person name="LaButti K."/>
            <person name="Andreopoulos B."/>
            <person name="Lipzen A."/>
            <person name="Chen C."/>
            <person name="Yan M."/>
            <person name="Daum C."/>
            <person name="Ng V."/>
            <person name="Clum A."/>
            <person name="Steindorff A."/>
            <person name="Ohm R.A."/>
            <person name="Martin F."/>
            <person name="Silar P."/>
            <person name="Natvig D.O."/>
            <person name="Lalanne C."/>
            <person name="Gautier V."/>
            <person name="Ament-Velasquez S.L."/>
            <person name="Kruys A."/>
            <person name="Hutchinson M.I."/>
            <person name="Powell A.J."/>
            <person name="Barry K."/>
            <person name="Miller A.N."/>
            <person name="Grigoriev I.V."/>
            <person name="Debuchy R."/>
            <person name="Gladieux P."/>
            <person name="Hiltunen Thoren M."/>
            <person name="Johannesson H."/>
        </authorList>
    </citation>
    <scope>NUCLEOTIDE SEQUENCE</scope>
    <source>
        <strain evidence="2">PSN324</strain>
    </source>
</reference>
<organism evidence="2 3">
    <name type="scientific">Cladorrhinum samala</name>
    <dbReference type="NCBI Taxonomy" id="585594"/>
    <lineage>
        <taxon>Eukaryota</taxon>
        <taxon>Fungi</taxon>
        <taxon>Dikarya</taxon>
        <taxon>Ascomycota</taxon>
        <taxon>Pezizomycotina</taxon>
        <taxon>Sordariomycetes</taxon>
        <taxon>Sordariomycetidae</taxon>
        <taxon>Sordariales</taxon>
        <taxon>Podosporaceae</taxon>
        <taxon>Cladorrhinum</taxon>
    </lineage>
</organism>
<gene>
    <name evidence="2" type="ORF">QBC42DRAFT_225045</name>
</gene>
<protein>
    <submittedName>
        <fullName evidence="2">CENP-Q, a CENPA-CAD centromere complex subunit-domain-containing protein</fullName>
    </submittedName>
</protein>
<evidence type="ECO:0000256" key="1">
    <source>
        <dbReference type="SAM" id="MobiDB-lite"/>
    </source>
</evidence>
<evidence type="ECO:0000313" key="3">
    <source>
        <dbReference type="Proteomes" id="UP001321749"/>
    </source>
</evidence>
<feature type="region of interest" description="Disordered" evidence="1">
    <location>
        <begin position="415"/>
        <end position="439"/>
    </location>
</feature>
<dbReference type="InterPro" id="IPR025212">
    <property type="entry name" value="CAD_CENP-Q"/>
</dbReference>
<dbReference type="GO" id="GO:0003677">
    <property type="term" value="F:DNA binding"/>
    <property type="evidence" value="ECO:0007669"/>
    <property type="project" value="InterPro"/>
</dbReference>
<feature type="compositionally biased region" description="Basic and acidic residues" evidence="1">
    <location>
        <begin position="240"/>
        <end position="251"/>
    </location>
</feature>